<feature type="compositionally biased region" description="Polar residues" evidence="1">
    <location>
        <begin position="637"/>
        <end position="652"/>
    </location>
</feature>
<dbReference type="VEuPathDB" id="FungiDB:AAP_02152"/>
<feature type="compositionally biased region" description="Low complexity" evidence="1">
    <location>
        <begin position="333"/>
        <end position="345"/>
    </location>
</feature>
<feature type="compositionally biased region" description="Low complexity" evidence="1">
    <location>
        <begin position="265"/>
        <end position="282"/>
    </location>
</feature>
<dbReference type="SUPFAM" id="SSF57959">
    <property type="entry name" value="Leucine zipper domain"/>
    <property type="match status" value="1"/>
</dbReference>
<evidence type="ECO:0000256" key="1">
    <source>
        <dbReference type="SAM" id="MobiDB-lite"/>
    </source>
</evidence>
<feature type="region of interest" description="Disordered" evidence="1">
    <location>
        <begin position="446"/>
        <end position="506"/>
    </location>
</feature>
<dbReference type="InterPro" id="IPR004827">
    <property type="entry name" value="bZIP"/>
</dbReference>
<keyword evidence="4" id="KW-1185">Reference proteome</keyword>
<dbReference type="FunFam" id="1.20.5.170:FF:000031">
    <property type="entry name" value="BZIP transcription factor (MeaB)"/>
    <property type="match status" value="1"/>
</dbReference>
<feature type="compositionally biased region" description="Low complexity" evidence="1">
    <location>
        <begin position="361"/>
        <end position="383"/>
    </location>
</feature>
<reference evidence="3 4" key="1">
    <citation type="journal article" date="2016" name="Genome Biol. Evol.">
        <title>Divergent and convergent evolution of fungal pathogenicity.</title>
        <authorList>
            <person name="Shang Y."/>
            <person name="Xiao G."/>
            <person name="Zheng P."/>
            <person name="Cen K."/>
            <person name="Zhan S."/>
            <person name="Wang C."/>
        </authorList>
    </citation>
    <scope>NUCLEOTIDE SEQUENCE [LARGE SCALE GENOMIC DNA]</scope>
    <source>
        <strain evidence="3 4">ARSEF 7405</strain>
    </source>
</reference>
<dbReference type="CDD" id="cd14810">
    <property type="entry name" value="bZIP_u1"/>
    <property type="match status" value="1"/>
</dbReference>
<dbReference type="PROSITE" id="PS50217">
    <property type="entry name" value="BZIP"/>
    <property type="match status" value="1"/>
</dbReference>
<organism evidence="3 4">
    <name type="scientific">Ascosphaera apis ARSEF 7405</name>
    <dbReference type="NCBI Taxonomy" id="392613"/>
    <lineage>
        <taxon>Eukaryota</taxon>
        <taxon>Fungi</taxon>
        <taxon>Dikarya</taxon>
        <taxon>Ascomycota</taxon>
        <taxon>Pezizomycotina</taxon>
        <taxon>Eurotiomycetes</taxon>
        <taxon>Eurotiomycetidae</taxon>
        <taxon>Onygenales</taxon>
        <taxon>Ascosphaeraceae</taxon>
        <taxon>Ascosphaera</taxon>
    </lineage>
</organism>
<name>A0A168AL38_9EURO</name>
<feature type="region of interest" description="Disordered" evidence="1">
    <location>
        <begin position="408"/>
        <end position="430"/>
    </location>
</feature>
<dbReference type="PANTHER" id="PTHR37616:SF2">
    <property type="entry name" value="BZIP DOMAIN-CONTAINING PROTEIN"/>
    <property type="match status" value="1"/>
</dbReference>
<evidence type="ECO:0000259" key="2">
    <source>
        <dbReference type="PROSITE" id="PS50217"/>
    </source>
</evidence>
<feature type="compositionally biased region" description="Basic and acidic residues" evidence="1">
    <location>
        <begin position="52"/>
        <end position="65"/>
    </location>
</feature>
<comment type="caution">
    <text evidence="3">The sequence shown here is derived from an EMBL/GenBank/DDBJ whole genome shotgun (WGS) entry which is preliminary data.</text>
</comment>
<feature type="compositionally biased region" description="Low complexity" evidence="1">
    <location>
        <begin position="68"/>
        <end position="78"/>
    </location>
</feature>
<sequence length="737" mass="78302">MATLAAEPLAAHNGGPNGSFENVDLDAYINFDQPIYPSPSASLSPESQNNKDSGDKDSDINKEGGSEDNNSQQNQNDNRPSVGGNKVFSPSNNDISTQSSSPSTAPKANTSSSSKPNNFIAMPSHEYEQFKQQTGLPPGALANTFAMNMSSQPHLGSGGYGNGMAFSHGGFGMGGVPGMNLGMPMNSVGMNAMGFNGVQCFVPPGMGFSTPGAGMMTPGAGATGMNLGGVGLGGMPMTPGAGMYGNGATAPNTFATGQGMQGATAAGFGAAQQQSQQPQQRQYPQDAWGLDFNANPTMLRNDGLDIDLDDAAPPNTSSGEKQGQFVDPNAINSSPLSPDLSPSSSGTSTQVGRMYPGMHSQQAAMAKAAAEQRRAQQAAAQQEMVRRQQEMIKAHQLAQIQMQQGQLPGPAMNKSLTKQPLQSTISESDPIVESRISRLLNTMRQTASDGHGNISSDIPAAKPTPLHITRTKKDEDEMDEDERLLASEEGKKLSSKERRQLRNKVSARAFRSRRKEYIGQLEGEVAAKTNEANDLRMHNRALVEENARLTELTRMLLSAPQFASFLNEYSDIPPPSQNQTQQQQQQQLQQQQRNAIAAVVHSQAQQAQAQNQVQGQVPMLPSQNSHSQSQPPAADSTPDSFNFASAPMQNRPNWSAPANEMVGAETANVSGPTVTSQQSTATVFSLTDVEYNDPLRGVDANGDVLGSLMGFGSNGYRDNVLTSARGMDIDEAEEDDL</sequence>
<dbReference type="Proteomes" id="UP000242877">
    <property type="component" value="Unassembled WGS sequence"/>
</dbReference>
<feature type="compositionally biased region" description="Basic and acidic residues" evidence="1">
    <location>
        <begin position="483"/>
        <end position="500"/>
    </location>
</feature>
<evidence type="ECO:0000313" key="3">
    <source>
        <dbReference type="EMBL" id="KZZ94059.1"/>
    </source>
</evidence>
<feature type="compositionally biased region" description="Low complexity" evidence="1">
    <location>
        <begin position="577"/>
        <end position="589"/>
    </location>
</feature>
<dbReference type="EMBL" id="AZGZ01000007">
    <property type="protein sequence ID" value="KZZ94059.1"/>
    <property type="molecule type" value="Genomic_DNA"/>
</dbReference>
<dbReference type="Pfam" id="PF00170">
    <property type="entry name" value="bZIP_1"/>
    <property type="match status" value="1"/>
</dbReference>
<feature type="compositionally biased region" description="Polar residues" evidence="1">
    <location>
        <begin position="414"/>
        <end position="427"/>
    </location>
</feature>
<feature type="compositionally biased region" description="Polar residues" evidence="1">
    <location>
        <begin position="446"/>
        <end position="456"/>
    </location>
</feature>
<proteinExistence type="predicted"/>
<dbReference type="Gene3D" id="1.20.5.170">
    <property type="match status" value="1"/>
</dbReference>
<feature type="region of interest" description="Disordered" evidence="1">
    <location>
        <begin position="607"/>
        <end position="652"/>
    </location>
</feature>
<protein>
    <submittedName>
        <fullName evidence="3">BZIP transcription factor, bZIP-1</fullName>
    </submittedName>
</protein>
<dbReference type="AlphaFoldDB" id="A0A168AL38"/>
<feature type="compositionally biased region" description="Low complexity" evidence="1">
    <location>
        <begin position="607"/>
        <end position="632"/>
    </location>
</feature>
<gene>
    <name evidence="3" type="ORF">AAP_02152</name>
</gene>
<feature type="compositionally biased region" description="Polar residues" evidence="1">
    <location>
        <begin position="39"/>
        <end position="51"/>
    </location>
</feature>
<feature type="region of interest" description="Disordered" evidence="1">
    <location>
        <begin position="567"/>
        <end position="589"/>
    </location>
</feature>
<dbReference type="InterPro" id="IPR046347">
    <property type="entry name" value="bZIP_sf"/>
</dbReference>
<evidence type="ECO:0000313" key="4">
    <source>
        <dbReference type="Proteomes" id="UP000242877"/>
    </source>
</evidence>
<feature type="compositionally biased region" description="Polar residues" evidence="1">
    <location>
        <begin position="88"/>
        <end position="117"/>
    </location>
</feature>
<dbReference type="OrthoDB" id="5571888at2759"/>
<dbReference type="PANTHER" id="PTHR37616">
    <property type="entry name" value="BZIP TRANSCRIPTION FACTOR 60-LIKE"/>
    <property type="match status" value="1"/>
</dbReference>
<feature type="region of interest" description="Disordered" evidence="1">
    <location>
        <begin position="265"/>
        <end position="387"/>
    </location>
</feature>
<feature type="region of interest" description="Disordered" evidence="1">
    <location>
        <begin position="1"/>
        <end position="120"/>
    </location>
</feature>
<feature type="domain" description="BZIP" evidence="2">
    <location>
        <begin position="493"/>
        <end position="556"/>
    </location>
</feature>
<dbReference type="GO" id="GO:0003700">
    <property type="term" value="F:DNA-binding transcription factor activity"/>
    <property type="evidence" value="ECO:0007669"/>
    <property type="project" value="InterPro"/>
</dbReference>
<dbReference type="SMART" id="SM00338">
    <property type="entry name" value="BRLZ"/>
    <property type="match status" value="1"/>
</dbReference>
<accession>A0A168AL38</accession>